<evidence type="ECO:0000313" key="4">
    <source>
        <dbReference type="Proteomes" id="UP001497525"/>
    </source>
</evidence>
<feature type="compositionally biased region" description="Polar residues" evidence="1">
    <location>
        <begin position="685"/>
        <end position="703"/>
    </location>
</feature>
<proteinExistence type="predicted"/>
<organism evidence="3 4">
    <name type="scientific">Calicophoron daubneyi</name>
    <name type="common">Rumen fluke</name>
    <name type="synonym">Paramphistomum daubneyi</name>
    <dbReference type="NCBI Taxonomy" id="300641"/>
    <lineage>
        <taxon>Eukaryota</taxon>
        <taxon>Metazoa</taxon>
        <taxon>Spiralia</taxon>
        <taxon>Lophotrochozoa</taxon>
        <taxon>Platyhelminthes</taxon>
        <taxon>Trematoda</taxon>
        <taxon>Digenea</taxon>
        <taxon>Plagiorchiida</taxon>
        <taxon>Pronocephalata</taxon>
        <taxon>Paramphistomoidea</taxon>
        <taxon>Paramphistomidae</taxon>
        <taxon>Calicophoron</taxon>
    </lineage>
</organism>
<name>A0AAV2TJN8_CALDB</name>
<dbReference type="InterPro" id="IPR012677">
    <property type="entry name" value="Nucleotide-bd_a/b_plait_sf"/>
</dbReference>
<feature type="compositionally biased region" description="Basic and acidic residues" evidence="1">
    <location>
        <begin position="755"/>
        <end position="773"/>
    </location>
</feature>
<feature type="domain" description="RRM" evidence="2">
    <location>
        <begin position="420"/>
        <end position="481"/>
    </location>
</feature>
<feature type="region of interest" description="Disordered" evidence="1">
    <location>
        <begin position="1"/>
        <end position="169"/>
    </location>
</feature>
<feature type="compositionally biased region" description="Acidic residues" evidence="1">
    <location>
        <begin position="77"/>
        <end position="124"/>
    </location>
</feature>
<reference evidence="3" key="1">
    <citation type="submission" date="2024-06" db="EMBL/GenBank/DDBJ databases">
        <authorList>
            <person name="Liu X."/>
            <person name="Lenzi L."/>
            <person name="Haldenby T S."/>
            <person name="Uol C."/>
        </authorList>
    </citation>
    <scope>NUCLEOTIDE SEQUENCE</scope>
</reference>
<evidence type="ECO:0000256" key="1">
    <source>
        <dbReference type="SAM" id="MobiDB-lite"/>
    </source>
</evidence>
<dbReference type="AlphaFoldDB" id="A0AAV2TJN8"/>
<feature type="domain" description="RRM" evidence="2">
    <location>
        <begin position="258"/>
        <end position="324"/>
    </location>
</feature>
<dbReference type="Gene3D" id="3.30.70.330">
    <property type="match status" value="2"/>
</dbReference>
<protein>
    <recommendedName>
        <fullName evidence="2">RRM domain-containing protein</fullName>
    </recommendedName>
</protein>
<feature type="domain" description="RRM" evidence="2">
    <location>
        <begin position="490"/>
        <end position="557"/>
    </location>
</feature>
<dbReference type="SUPFAM" id="SSF54928">
    <property type="entry name" value="RNA-binding domain, RBD"/>
    <property type="match status" value="2"/>
</dbReference>
<dbReference type="InterPro" id="IPR016641">
    <property type="entry name" value="EGD2/NACA0like"/>
</dbReference>
<accession>A0AAV2TJN8</accession>
<evidence type="ECO:0000313" key="3">
    <source>
        <dbReference type="EMBL" id="CAL5136606.1"/>
    </source>
</evidence>
<gene>
    <name evidence="3" type="ORF">CDAUBV1_LOCUS10737</name>
</gene>
<feature type="compositionally biased region" description="Acidic residues" evidence="1">
    <location>
        <begin position="628"/>
        <end position="674"/>
    </location>
</feature>
<comment type="caution">
    <text evidence="3">The sequence shown here is derived from an EMBL/GenBank/DDBJ whole genome shotgun (WGS) entry which is preliminary data.</text>
</comment>
<dbReference type="EMBL" id="CAXLJL010000334">
    <property type="protein sequence ID" value="CAL5136606.1"/>
    <property type="molecule type" value="Genomic_DNA"/>
</dbReference>
<dbReference type="GO" id="GO:0003723">
    <property type="term" value="F:RNA binding"/>
    <property type="evidence" value="ECO:0007669"/>
    <property type="project" value="InterPro"/>
</dbReference>
<feature type="region of interest" description="Disordered" evidence="1">
    <location>
        <begin position="570"/>
        <end position="773"/>
    </location>
</feature>
<dbReference type="InterPro" id="IPR035979">
    <property type="entry name" value="RBD_domain_sf"/>
</dbReference>
<feature type="compositionally biased region" description="Low complexity" evidence="1">
    <location>
        <begin position="570"/>
        <end position="579"/>
    </location>
</feature>
<feature type="compositionally biased region" description="Polar residues" evidence="1">
    <location>
        <begin position="1"/>
        <end position="12"/>
    </location>
</feature>
<evidence type="ECO:0000259" key="2">
    <source>
        <dbReference type="SMART" id="SM00360"/>
    </source>
</evidence>
<dbReference type="GO" id="GO:0005854">
    <property type="term" value="C:nascent polypeptide-associated complex"/>
    <property type="evidence" value="ECO:0007669"/>
    <property type="project" value="InterPro"/>
</dbReference>
<dbReference type="SMART" id="SM00360">
    <property type="entry name" value="RRM"/>
    <property type="match status" value="4"/>
</dbReference>
<feature type="compositionally biased region" description="Low complexity" evidence="1">
    <location>
        <begin position="14"/>
        <end position="29"/>
    </location>
</feature>
<feature type="domain" description="RRM" evidence="2">
    <location>
        <begin position="341"/>
        <end position="409"/>
    </location>
</feature>
<dbReference type="PANTHER" id="PTHR21713">
    <property type="entry name" value="NASCENT POLYPEPTIDE ASSOCIATED COMPLEX ALPHA SUBUNIT-RELATED"/>
    <property type="match status" value="1"/>
</dbReference>
<dbReference type="Proteomes" id="UP001497525">
    <property type="component" value="Unassembled WGS sequence"/>
</dbReference>
<sequence length="773" mass="83898">MGRSKQIQSPSSGKPATAKATPAKSPAKSETPAKIGVKRPLPSNSDESEEEVLGSSVADLLKDGIPQKKGKFVNAVDESESDEGVDENETEDDDDDDSEEEEEQGSEEDDDDDDEDDESEEESEAGEKSPEMLTPKKPAATTKQSVAPGKTKSPATLTPKTHLPPSRSSISKLESGCCFLASDPPQDIKQLTDILSTQGCTITNIRKFQKPVVFFSVESKECAEKLLAHNLSAPVSNLHLLQLCGSNEALVAFSTTKSLRIIKIPKSCTIDFLKSHLPNGINPATININRFNDAHLNFESVEEAVLASEALSSVVINGQPLDVRFVQDLPDVPNELRGSTRTLATHLPAEVTESQVRNLFTTATNIRMVRGKRGGIPYCMIDFKDSAAAVAAFDAHAGHRFGEYRIDLRFVPQLDHSPLAIEMGGVPYDSKPEEVIKAFPGAISATQIKKGSFNVKFSSIECLKSAISGSRKIGGRDLHVFCYGGVEQNIVTAKNLPFSATEKDVREAYPTAKKITIHYRPNGQASGSATIEFPSAAECQKQIAAVKTVGPRRVFLSLERVPIQTTQLNLKQKNQVKQTQAEKGKNAKETAPPQVGSASEDSSAEEDVNMKEDKCLKSKAHSGKSKSEDDDSEDGSDDDEEDEEDDDDEDEDEDEDEDVDEDSEDGAEASSDEEVQVKQKPAKKQGQQEVQSDNGKKGQNNFRQDGPNHQGFRPRGGRGDGFNKFRGGRGGGRGNFRENRGGRGGFRGRGNFNRGRGDGNRGRGDGNRGRRGM</sequence>
<dbReference type="InterPro" id="IPR000504">
    <property type="entry name" value="RRM_dom"/>
</dbReference>